<dbReference type="RefSeq" id="WP_311387789.1">
    <property type="nucleotide sequence ID" value="NZ_JAVRHU010000002.1"/>
</dbReference>
<name>A0ABU3BI15_9FLAO</name>
<dbReference type="InterPro" id="IPR019861">
    <property type="entry name" value="PorP/SprF_Bacteroidetes"/>
</dbReference>
<accession>A0ABU3BI15</accession>
<dbReference type="NCBIfam" id="TIGR03519">
    <property type="entry name" value="T9SS_PorP_fam"/>
    <property type="match status" value="1"/>
</dbReference>
<comment type="caution">
    <text evidence="2">The sequence shown here is derived from an EMBL/GenBank/DDBJ whole genome shotgun (WGS) entry which is preliminary data.</text>
</comment>
<proteinExistence type="predicted"/>
<evidence type="ECO:0000313" key="3">
    <source>
        <dbReference type="Proteomes" id="UP001250662"/>
    </source>
</evidence>
<evidence type="ECO:0000313" key="2">
    <source>
        <dbReference type="EMBL" id="MDT0621776.1"/>
    </source>
</evidence>
<keyword evidence="3" id="KW-1185">Reference proteome</keyword>
<dbReference type="Pfam" id="PF11751">
    <property type="entry name" value="PorP_SprF"/>
    <property type="match status" value="1"/>
</dbReference>
<organism evidence="2 3">
    <name type="scientific">Croceitalea vernalis</name>
    <dbReference type="NCBI Taxonomy" id="3075599"/>
    <lineage>
        <taxon>Bacteria</taxon>
        <taxon>Pseudomonadati</taxon>
        <taxon>Bacteroidota</taxon>
        <taxon>Flavobacteriia</taxon>
        <taxon>Flavobacteriales</taxon>
        <taxon>Flavobacteriaceae</taxon>
        <taxon>Croceitalea</taxon>
    </lineage>
</organism>
<sequence length="473" mass="54303">MGRFLKIVIIFLFTIYSFAQESSLPDDLRQHNLTQFNSSLFNPTFSFDRNQPRSLSLWSRWQWQTVDADPTTLFVNYTQKIDAQSSAGIGFFQHNTGLFLNTGGILNYAYAISLGEESNLIFGTNINFYNQKLADDRLINGDQVDIAQLSTENSFVAEFAPGLRIQVKDFDMAMTIENALDYNFSDNERGETSRIFSASIGNRFPIFLLDEVSYLRPLAYVRAVPNEDTQYGLTALFSNPKFWVQGGYNSFYGVSGGAGATLFEKFSIGALVEFGLDNTISAEDPTFEIVASYYFGKQTFAAKEKKEKKSVEERMDEVEERRRLAQEERERQRLEKERLIAEARQDSLNKAREIELAAVKEQNRLDSIARVQREQEVEIQPNEKYEEVVTSDGLEPGFYLIANVFGTQKYFENFMTTLQAQGLKPKSFLRSLNGYNYVYLERFDTIEEARAARDSNFNGRYSEALWIFRVRGE</sequence>
<feature type="coiled-coil region" evidence="1">
    <location>
        <begin position="301"/>
        <end position="351"/>
    </location>
</feature>
<reference evidence="2 3" key="1">
    <citation type="submission" date="2023-09" db="EMBL/GenBank/DDBJ databases">
        <authorList>
            <person name="Rey-Velasco X."/>
        </authorList>
    </citation>
    <scope>NUCLEOTIDE SEQUENCE [LARGE SCALE GENOMIC DNA]</scope>
    <source>
        <strain evidence="2 3">P007</strain>
    </source>
</reference>
<dbReference type="EMBL" id="JAVRHU010000002">
    <property type="protein sequence ID" value="MDT0621776.1"/>
    <property type="molecule type" value="Genomic_DNA"/>
</dbReference>
<dbReference type="Proteomes" id="UP001250662">
    <property type="component" value="Unassembled WGS sequence"/>
</dbReference>
<evidence type="ECO:0000256" key="1">
    <source>
        <dbReference type="SAM" id="Coils"/>
    </source>
</evidence>
<gene>
    <name evidence="2" type="ORF">RM520_09070</name>
</gene>
<protein>
    <submittedName>
        <fullName evidence="2">PorP/SprF family type IX secretion system membrane protein</fullName>
    </submittedName>
</protein>
<keyword evidence="1" id="KW-0175">Coiled coil</keyword>